<dbReference type="KEGG" id="sfm:108933522"/>
<dbReference type="OrthoDB" id="10261701at2759"/>
<reference evidence="2" key="2">
    <citation type="submission" date="2025-08" db="UniProtKB">
        <authorList>
            <consortium name="Ensembl"/>
        </authorList>
    </citation>
    <scope>IDENTIFICATION</scope>
</reference>
<proteinExistence type="inferred from homology"/>
<evidence type="ECO:0000313" key="2">
    <source>
        <dbReference type="Ensembl" id="ENSSFOP00015029248.1"/>
    </source>
</evidence>
<gene>
    <name evidence="2" type="primary">STK19</name>
    <name evidence="2" type="synonym">stk19</name>
</gene>
<protein>
    <submittedName>
        <fullName evidence="2">Serine/threonine kinase 19</fullName>
    </submittedName>
</protein>
<comment type="similarity">
    <text evidence="1">Belongs to the STK19 family.</text>
</comment>
<dbReference type="CTD" id="8859"/>
<sequence>MWFRNRSYAAEWRTMNRKRALKCDTFCGKRGRSGAAEPLPAAAGGGGVAAGDRGDRVGGALDIKASLEHIMSLLPGKLWSDTVPRIALKHQLYSLHRDRTRVDRHLNELREQGDVLMFQLGFDSESVAVVFAADFKAKVLAAEVGRATQGPVEKFLNTVLASCCDMSVDETKMLQEFLFADSEITQLVKCGVLTVKDAGSWWLSIPNSGRFTKYFIQGRKAVLGMIRKSKYSEMLKSDLEGRQTTSRVKFHIQYHIHDIVGAELVDCIETTAGVLLRFADS</sequence>
<dbReference type="Ensembl" id="ENSSFOT00015029583.2">
    <property type="protein sequence ID" value="ENSSFOP00015029248.1"/>
    <property type="gene ID" value="ENSSFOG00015018806.2"/>
</dbReference>
<dbReference type="PANTHER" id="PTHR15243:SF0">
    <property type="entry name" value="SERINE_THREONINE-PROTEIN KINASE 19"/>
    <property type="match status" value="1"/>
</dbReference>
<dbReference type="GeneTree" id="ENSGT00390000018295"/>
<name>A0A8C9S632_SCLFO</name>
<dbReference type="Proteomes" id="UP000694397">
    <property type="component" value="Chromosome 5"/>
</dbReference>
<evidence type="ECO:0000313" key="3">
    <source>
        <dbReference type="Proteomes" id="UP000694397"/>
    </source>
</evidence>
<accession>A0A8C9S632</accession>
<reference evidence="2 3" key="1">
    <citation type="submission" date="2019-04" db="EMBL/GenBank/DDBJ databases">
        <authorList>
            <consortium name="Wellcome Sanger Institute Data Sharing"/>
        </authorList>
    </citation>
    <scope>NUCLEOTIDE SEQUENCE [LARGE SCALE GENOMIC DNA]</scope>
</reference>
<dbReference type="InterPro" id="IPR018865">
    <property type="entry name" value="STK19-like"/>
</dbReference>
<dbReference type="GeneID" id="108933522"/>
<dbReference type="PANTHER" id="PTHR15243">
    <property type="entry name" value="SERINE/THREONINE-PROTEIN KINASE 19"/>
    <property type="match status" value="1"/>
</dbReference>
<keyword evidence="3" id="KW-1185">Reference proteome</keyword>
<dbReference type="GO" id="GO:0046579">
    <property type="term" value="P:positive regulation of Ras protein signal transduction"/>
    <property type="evidence" value="ECO:0007669"/>
    <property type="project" value="TreeGrafter"/>
</dbReference>
<evidence type="ECO:0000256" key="1">
    <source>
        <dbReference type="ARBA" id="ARBA00093458"/>
    </source>
</evidence>
<organism evidence="2 3">
    <name type="scientific">Scleropages formosus</name>
    <name type="common">Asian bonytongue</name>
    <name type="synonym">Osteoglossum formosum</name>
    <dbReference type="NCBI Taxonomy" id="113540"/>
    <lineage>
        <taxon>Eukaryota</taxon>
        <taxon>Metazoa</taxon>
        <taxon>Chordata</taxon>
        <taxon>Craniata</taxon>
        <taxon>Vertebrata</taxon>
        <taxon>Euteleostomi</taxon>
        <taxon>Actinopterygii</taxon>
        <taxon>Neopterygii</taxon>
        <taxon>Teleostei</taxon>
        <taxon>Osteoglossocephala</taxon>
        <taxon>Osteoglossomorpha</taxon>
        <taxon>Osteoglossiformes</taxon>
        <taxon>Osteoglossidae</taxon>
        <taxon>Scleropages</taxon>
    </lineage>
</organism>
<dbReference type="Pfam" id="PF10494">
    <property type="entry name" value="Stk19"/>
    <property type="match status" value="1"/>
</dbReference>
<dbReference type="AlphaFoldDB" id="A0A8C9S632"/>
<reference evidence="2" key="3">
    <citation type="submission" date="2025-09" db="UniProtKB">
        <authorList>
            <consortium name="Ensembl"/>
        </authorList>
    </citation>
    <scope>IDENTIFICATION</scope>
</reference>